<dbReference type="AlphaFoldDB" id="A0A1S8KNK0"/>
<comment type="caution">
    <text evidence="2">The sequence shown here is derived from an EMBL/GenBank/DDBJ whole genome shotgun (WGS) entry which is preliminary data.</text>
</comment>
<evidence type="ECO:0000313" key="2">
    <source>
        <dbReference type="EMBL" id="OOL81317.1"/>
    </source>
</evidence>
<dbReference type="PROSITE" id="PS51094">
    <property type="entry name" value="PTS_EIIA_TYPE_2"/>
    <property type="match status" value="1"/>
</dbReference>
<sequence length="159" mass="18060">MSEGIKQFFKEDLVFQSSASTKEDVFKEVGELLYSKGYVKESFTEGLLEREQDFPTGLDLSAVIEGNTTNVAIPHTEAHHCLDKVVLFVQLEKPLTFNNMIKPTEQLDVKYLFVIVNNDGGNQTNILSNLMDFLTKKENIEKMDSSESPEAIFQFLIEE</sequence>
<gene>
    <name evidence="2" type="ORF">BWX42_05875</name>
</gene>
<dbReference type="Pfam" id="PF00359">
    <property type="entry name" value="PTS_EIIA_2"/>
    <property type="match status" value="1"/>
</dbReference>
<reference evidence="2 3" key="1">
    <citation type="submission" date="2017-01" db="EMBL/GenBank/DDBJ databases">
        <title>Complete Genome Sequence of Dolosigranulum pigrum isolated from a Patient with interstitial lung disease.</title>
        <authorList>
            <person name="Mukhopadhyay R."/>
            <person name="Joaquin J."/>
            <person name="Hogue R."/>
            <person name="Fitzgerald S."/>
            <person name="Jospin G."/>
            <person name="Eisen J.A."/>
            <person name="Chaturvedi V."/>
        </authorList>
    </citation>
    <scope>NUCLEOTIDE SEQUENCE [LARGE SCALE GENOMIC DNA]</scope>
    <source>
        <strain evidence="2 3">15S00348</strain>
    </source>
</reference>
<name>A0A1S8KNK0_9LACT</name>
<dbReference type="PANTHER" id="PTHR47738:SF3">
    <property type="entry name" value="PHOSPHOTRANSFERASE SYSTEM MANNITOL_FRUCTOSE-SPECIFIC IIA DOMAIN CONTAINING PROTEIN"/>
    <property type="match status" value="1"/>
</dbReference>
<feature type="domain" description="PTS EIIA type-2" evidence="1">
    <location>
        <begin position="6"/>
        <end position="159"/>
    </location>
</feature>
<dbReference type="CDD" id="cd00211">
    <property type="entry name" value="PTS_IIA_fru"/>
    <property type="match status" value="1"/>
</dbReference>
<evidence type="ECO:0000259" key="1">
    <source>
        <dbReference type="PROSITE" id="PS51094"/>
    </source>
</evidence>
<dbReference type="PANTHER" id="PTHR47738">
    <property type="entry name" value="PTS SYSTEM FRUCTOSE-LIKE EIIA COMPONENT-RELATED"/>
    <property type="match status" value="1"/>
</dbReference>
<proteinExistence type="predicted"/>
<dbReference type="InterPro" id="IPR051541">
    <property type="entry name" value="PTS_SugarTrans_NitroReg"/>
</dbReference>
<organism evidence="2 3">
    <name type="scientific">Dolosigranulum pigrum</name>
    <dbReference type="NCBI Taxonomy" id="29394"/>
    <lineage>
        <taxon>Bacteria</taxon>
        <taxon>Bacillati</taxon>
        <taxon>Bacillota</taxon>
        <taxon>Bacilli</taxon>
        <taxon>Lactobacillales</taxon>
        <taxon>Carnobacteriaceae</taxon>
        <taxon>Dolosigranulum</taxon>
    </lineage>
</organism>
<dbReference type="InterPro" id="IPR016152">
    <property type="entry name" value="PTrfase/Anion_transptr"/>
</dbReference>
<accession>A0A1S8KNK0</accession>
<dbReference type="Proteomes" id="UP000190409">
    <property type="component" value="Unassembled WGS sequence"/>
</dbReference>
<protein>
    <submittedName>
        <fullName evidence="2">PTS fructose transporter subunit IIA</fullName>
    </submittedName>
</protein>
<dbReference type="EMBL" id="MUYF01000003">
    <property type="protein sequence ID" value="OOL81317.1"/>
    <property type="molecule type" value="Genomic_DNA"/>
</dbReference>
<dbReference type="SUPFAM" id="SSF55804">
    <property type="entry name" value="Phoshotransferase/anion transport protein"/>
    <property type="match status" value="1"/>
</dbReference>
<dbReference type="InterPro" id="IPR002178">
    <property type="entry name" value="PTS_EIIA_type-2_dom"/>
</dbReference>
<dbReference type="Gene3D" id="3.40.930.10">
    <property type="entry name" value="Mannitol-specific EII, Chain A"/>
    <property type="match status" value="1"/>
</dbReference>
<evidence type="ECO:0000313" key="3">
    <source>
        <dbReference type="Proteomes" id="UP000190409"/>
    </source>
</evidence>